<evidence type="ECO:0000256" key="1">
    <source>
        <dbReference type="ARBA" id="ARBA00008791"/>
    </source>
</evidence>
<evidence type="ECO:0000259" key="2">
    <source>
        <dbReference type="Pfam" id="PF00582"/>
    </source>
</evidence>
<sequence length="119" mass="12650">MSILVAVTDRAEGAAALTAAIAEAELFDTDLVIVPLGIAASFDTSALDESGISYTVVARKGRGDRDPAEAVLDELEERSDVQRLVIGMRRRSRVGKMLIGSVSQRLLLDSPVPVLAVKD</sequence>
<dbReference type="Proteomes" id="UP000314223">
    <property type="component" value="Unassembled WGS sequence"/>
</dbReference>
<dbReference type="PANTHER" id="PTHR46268:SF6">
    <property type="entry name" value="UNIVERSAL STRESS PROTEIN UP12"/>
    <property type="match status" value="1"/>
</dbReference>
<name>A0A5C4X3C2_9MICO</name>
<dbReference type="InterPro" id="IPR006016">
    <property type="entry name" value="UspA"/>
</dbReference>
<organism evidence="3 4">
    <name type="scientific">Brevibacterium sediminis</name>
    <dbReference type="NCBI Taxonomy" id="1857024"/>
    <lineage>
        <taxon>Bacteria</taxon>
        <taxon>Bacillati</taxon>
        <taxon>Actinomycetota</taxon>
        <taxon>Actinomycetes</taxon>
        <taxon>Micrococcales</taxon>
        <taxon>Brevibacteriaceae</taxon>
        <taxon>Brevibacterium</taxon>
    </lineage>
</organism>
<protein>
    <submittedName>
        <fullName evidence="3">Universal stress protein</fullName>
    </submittedName>
</protein>
<dbReference type="CDD" id="cd00293">
    <property type="entry name" value="USP-like"/>
    <property type="match status" value="1"/>
</dbReference>
<dbReference type="Gene3D" id="3.40.50.620">
    <property type="entry name" value="HUPs"/>
    <property type="match status" value="1"/>
</dbReference>
<evidence type="ECO:0000313" key="4">
    <source>
        <dbReference type="Proteomes" id="UP000314223"/>
    </source>
</evidence>
<dbReference type="PANTHER" id="PTHR46268">
    <property type="entry name" value="STRESS RESPONSE PROTEIN NHAX"/>
    <property type="match status" value="1"/>
</dbReference>
<dbReference type="EMBL" id="VDMQ01000003">
    <property type="protein sequence ID" value="TNM55830.1"/>
    <property type="molecule type" value="Genomic_DNA"/>
</dbReference>
<gene>
    <name evidence="3" type="ORF">FHQ09_06170</name>
</gene>
<feature type="domain" description="UspA" evidence="2">
    <location>
        <begin position="63"/>
        <end position="118"/>
    </location>
</feature>
<dbReference type="InterPro" id="IPR006015">
    <property type="entry name" value="Universal_stress_UspA"/>
</dbReference>
<dbReference type="AlphaFoldDB" id="A0A5C4X3C2"/>
<dbReference type="InterPro" id="IPR014729">
    <property type="entry name" value="Rossmann-like_a/b/a_fold"/>
</dbReference>
<accession>A0A5C4X3C2</accession>
<dbReference type="RefSeq" id="WP_139467969.1">
    <property type="nucleotide sequence ID" value="NZ_VDMQ01000003.1"/>
</dbReference>
<comment type="caution">
    <text evidence="3">The sequence shown here is derived from an EMBL/GenBank/DDBJ whole genome shotgun (WGS) entry which is preliminary data.</text>
</comment>
<dbReference type="SUPFAM" id="SSF52402">
    <property type="entry name" value="Adenine nucleotide alpha hydrolases-like"/>
    <property type="match status" value="1"/>
</dbReference>
<reference evidence="3 4" key="1">
    <citation type="submission" date="2019-06" db="EMBL/GenBank/DDBJ databases">
        <authorList>
            <person name="Mardanova A.M."/>
            <person name="Pudova D.S."/>
            <person name="Shagimardanova E.I."/>
            <person name="Gogoleva N.E."/>
            <person name="Lutfullin M.T."/>
            <person name="Hadieva G.F."/>
            <person name="Sharipova M.R."/>
        </authorList>
    </citation>
    <scope>NUCLEOTIDE SEQUENCE [LARGE SCALE GENOMIC DNA]</scope>
    <source>
        <strain evidence="3 4">MG-1</strain>
    </source>
</reference>
<proteinExistence type="inferred from homology"/>
<comment type="similarity">
    <text evidence="1">Belongs to the universal stress protein A family.</text>
</comment>
<dbReference type="Pfam" id="PF00582">
    <property type="entry name" value="Usp"/>
    <property type="match status" value="1"/>
</dbReference>
<dbReference type="PRINTS" id="PR01438">
    <property type="entry name" value="UNVRSLSTRESS"/>
</dbReference>
<evidence type="ECO:0000313" key="3">
    <source>
        <dbReference type="EMBL" id="TNM55830.1"/>
    </source>
</evidence>